<feature type="compositionally biased region" description="Polar residues" evidence="1">
    <location>
        <begin position="267"/>
        <end position="276"/>
    </location>
</feature>
<evidence type="ECO:0000256" key="1">
    <source>
        <dbReference type="SAM" id="MobiDB-lite"/>
    </source>
</evidence>
<gene>
    <name evidence="2" type="ORF">LSCM1_04152</name>
</gene>
<dbReference type="Proteomes" id="UP000673552">
    <property type="component" value="Chromosome 26"/>
</dbReference>
<organism evidence="2 3">
    <name type="scientific">Leishmania martiniquensis</name>
    <dbReference type="NCBI Taxonomy" id="1580590"/>
    <lineage>
        <taxon>Eukaryota</taxon>
        <taxon>Discoba</taxon>
        <taxon>Euglenozoa</taxon>
        <taxon>Kinetoplastea</taxon>
        <taxon>Metakinetoplastina</taxon>
        <taxon>Trypanosomatida</taxon>
        <taxon>Trypanosomatidae</taxon>
        <taxon>Leishmaniinae</taxon>
        <taxon>Leishmania</taxon>
    </lineage>
</organism>
<protein>
    <submittedName>
        <fullName evidence="2">Uncharacterized protein</fullName>
    </submittedName>
</protein>
<feature type="region of interest" description="Disordered" evidence="1">
    <location>
        <begin position="476"/>
        <end position="498"/>
    </location>
</feature>
<sequence length="1381" mass="150438">MLRCPDCGLVFESMHHLQLHRQPGIYSVPSLGARAATSAPQPMAYAAGYPMLPAADPMGHANGASFGGWNSRKPSYGMYEAPAPPISNVQGLHISPIERELEQLLAIQRNRQAADMAERERMMLDQQVNLDLPARQAQLQQTQQALKDQLLQLKLQLLTNQQQHHSGNNMDIAFLRSEIAAIRAALSSMNMNGSAGSDPGPKQPRPHKLPPQPASAACTKHCRRQRKCESDSDSDEDDSLERLNGVLQSSANDDDSRETGERDRSGRSTSRNTALLSSAPAHNIRDVLRSMQAEIRSLRAMSATRTKPAFPTVSTLKSGLHWLEIATLEGVAIAAPLDELEVSIKTYYMSYAHNEYLLEPSVERRFPQYPPPLSRRGANTMHVTVPPVEFMVHAPKQMVVIALRISYRGRLLCWAVIFAKATGRFSEGIRHAPFDLAKALQSPGDIVAGASVSGYIEADPSDILQRAEAILNITGSSGLPSSRKQHVQLPGLPPLPPPPQRLPLLPGMPGCEGPFLPPTLESNTMVLQPTAGPTAHFILPPPVGVSILEWNQQVMTHIKRIQTRQPMKGIPRATDTPQPHSRQSHKGSHGSHATPVEPRRRQQMVSDSSSDSSSDSARSSSSSSCPSSSPSFPIGSHMSGSSPPDHGAGEITRDTPKHPSGKRQQQKQLPPGHHVAAHFAEAPSTPMSATEVPVAQPCIVPSHEPQKSTRESALVASAKKVNSPDVPPRQAHTPPPPSAEASLSHPAADAAHALELPRKPASPEDMPSPPSTFSKQSEPVLPQAAAVATPPALSKVPHEDMPLVERSRLRALTDPQGNLAVPPDYKMKPSNPPCVNLNMFDVTADPPVNPCVLLGLSKPTDVPPSAPKAPGHGEKGSAVDLFVDGVVGVPLDAVCSRVLVYVTDELDPQTGATVNALRHPRVFMRKPNLVAYQSLTSSSIEPEFQVKMSVHAGDYTHAVVIVEYVNGRQGSPIVLGHCCLPINKRFLAGNFVARVKLGDPRRSQERALDEMRPPDRICDEQKRATEGYNQAQLEASVDSQALRNLMPAPPRKRAECVPLGYLIWRLESPDMNRPFFEMPQQVPLSQQEMQLFADRRSHADVTPSSKGLASEKAADGAFIGAGTTQTDSVSYVAPFSPQRGAFVKVEGIRGMGDDAAMYVVVVYMAKAPKGRRMRYTMMPDWNSDVGAPMFKDPPFVFQDIHYDQLNTTTYMLLKLSALENVASEPVVECVGWTMNKLFMDEVPALRQGRFTLPWMHGTLPLAVVQELLTQPAGAVFLSRMKTKVIAFLEPKATLTISQGDPACCVALVDETPGRAQPRQLLMPATIKKTFPSHTCEGMVGCTLRRANEMCFGSADPQELLKRFNTAVQKFLNESTQHFEEL</sequence>
<dbReference type="KEGG" id="lmat:92514185"/>
<comment type="caution">
    <text evidence="2">The sequence shown here is derived from an EMBL/GenBank/DDBJ whole genome shotgun (WGS) entry which is preliminary data.</text>
</comment>
<accession>A0A836GJW8</accession>
<keyword evidence="3" id="KW-1185">Reference proteome</keyword>
<dbReference type="OrthoDB" id="244021at2759"/>
<evidence type="ECO:0000313" key="2">
    <source>
        <dbReference type="EMBL" id="KAG5476446.1"/>
    </source>
</evidence>
<dbReference type="EMBL" id="JAFEUZ010000026">
    <property type="protein sequence ID" value="KAG5476446.1"/>
    <property type="molecule type" value="Genomic_DNA"/>
</dbReference>
<feature type="compositionally biased region" description="Low complexity" evidence="1">
    <location>
        <begin position="606"/>
        <end position="639"/>
    </location>
</feature>
<name>A0A836GJW8_9TRYP</name>
<feature type="compositionally biased region" description="Basic and acidic residues" evidence="1">
    <location>
        <begin position="647"/>
        <end position="657"/>
    </location>
</feature>
<reference evidence="2 3" key="1">
    <citation type="submission" date="2021-03" db="EMBL/GenBank/DDBJ databases">
        <title>Leishmania (Mundinia) martiniquensis Genome sequencing and assembly.</title>
        <authorList>
            <person name="Almutairi H."/>
            <person name="Gatherer D."/>
        </authorList>
    </citation>
    <scope>NUCLEOTIDE SEQUENCE [LARGE SCALE GENOMIC DNA]</scope>
    <source>
        <strain evidence="2">LSCM1</strain>
    </source>
</reference>
<feature type="region of interest" description="Disordered" evidence="1">
    <location>
        <begin position="758"/>
        <end position="798"/>
    </location>
</feature>
<evidence type="ECO:0000313" key="3">
    <source>
        <dbReference type="Proteomes" id="UP000673552"/>
    </source>
</evidence>
<feature type="region of interest" description="Disordered" evidence="1">
    <location>
        <begin position="560"/>
        <end position="746"/>
    </location>
</feature>
<feature type="compositionally biased region" description="Basic and acidic residues" evidence="1">
    <location>
        <begin position="257"/>
        <end position="266"/>
    </location>
</feature>
<proteinExistence type="predicted"/>
<dbReference type="SMR" id="A0A836GJW8"/>
<feature type="region of interest" description="Disordered" evidence="1">
    <location>
        <begin position="190"/>
        <end position="280"/>
    </location>
</feature>
<dbReference type="GeneID" id="92514185"/>
<dbReference type="RefSeq" id="XP_067177904.1">
    <property type="nucleotide sequence ID" value="XM_067321673.1"/>
</dbReference>